<dbReference type="InterPro" id="IPR003251">
    <property type="entry name" value="Rr_diiron-bd_dom"/>
</dbReference>
<evidence type="ECO:0000313" key="2">
    <source>
        <dbReference type="EMBL" id="QHQ63638.1"/>
    </source>
</evidence>
<name>A0A6P1TVW0_9FIRM</name>
<evidence type="ECO:0000259" key="1">
    <source>
        <dbReference type="Pfam" id="PF02915"/>
    </source>
</evidence>
<dbReference type="KEGG" id="anr:Ana3638_04770"/>
<reference evidence="2 3" key="1">
    <citation type="submission" date="2020-01" db="EMBL/GenBank/DDBJ databases">
        <title>Genome analysis of Anaerocolumna sp. CBA3638.</title>
        <authorList>
            <person name="Kim J."/>
            <person name="Roh S.W."/>
        </authorList>
    </citation>
    <scope>NUCLEOTIDE SEQUENCE [LARGE SCALE GENOMIC DNA]</scope>
    <source>
        <strain evidence="2 3">CBA3638</strain>
    </source>
</reference>
<dbReference type="EMBL" id="CP048000">
    <property type="protein sequence ID" value="QHQ63638.1"/>
    <property type="molecule type" value="Genomic_DNA"/>
</dbReference>
<protein>
    <submittedName>
        <fullName evidence="2">Rubrerythrin</fullName>
    </submittedName>
</protein>
<organism evidence="2 3">
    <name type="scientific">Anaerocolumna sedimenticola</name>
    <dbReference type="NCBI Taxonomy" id="2696063"/>
    <lineage>
        <taxon>Bacteria</taxon>
        <taxon>Bacillati</taxon>
        <taxon>Bacillota</taxon>
        <taxon>Clostridia</taxon>
        <taxon>Lachnospirales</taxon>
        <taxon>Lachnospiraceae</taxon>
        <taxon>Anaerocolumna</taxon>
    </lineage>
</organism>
<dbReference type="AlphaFoldDB" id="A0A6P1TVW0"/>
<dbReference type="InterPro" id="IPR012347">
    <property type="entry name" value="Ferritin-like"/>
</dbReference>
<dbReference type="GO" id="GO:0046872">
    <property type="term" value="F:metal ion binding"/>
    <property type="evidence" value="ECO:0007669"/>
    <property type="project" value="InterPro"/>
</dbReference>
<proteinExistence type="predicted"/>
<accession>A0A6P1TVW0</accession>
<dbReference type="GO" id="GO:0016491">
    <property type="term" value="F:oxidoreductase activity"/>
    <property type="evidence" value="ECO:0007669"/>
    <property type="project" value="InterPro"/>
</dbReference>
<dbReference type="CDD" id="cd00657">
    <property type="entry name" value="Ferritin_like"/>
    <property type="match status" value="1"/>
</dbReference>
<dbReference type="SUPFAM" id="SSF47240">
    <property type="entry name" value="Ferritin-like"/>
    <property type="match status" value="1"/>
</dbReference>
<dbReference type="Proteomes" id="UP000464314">
    <property type="component" value="Chromosome"/>
</dbReference>
<evidence type="ECO:0000313" key="3">
    <source>
        <dbReference type="Proteomes" id="UP000464314"/>
    </source>
</evidence>
<gene>
    <name evidence="2" type="ORF">Ana3638_04770</name>
</gene>
<sequence>MELESKNEENIFVYPYNLDNALSLIQQAVSGENEDRIFYTYLIENAPNDEDKEIITGIRNNEMDHFRMFRQIYYDITGNMLPKVRAEEFVPPKSYCDGLRDALLGEQNAVRKYRQILYAMQPRVHINMLTEIITDEIRHGILYNYLYSKNNCNS</sequence>
<feature type="domain" description="Rubrerythrin diiron-binding" evidence="1">
    <location>
        <begin position="25"/>
        <end position="146"/>
    </location>
</feature>
<dbReference type="InterPro" id="IPR009078">
    <property type="entry name" value="Ferritin-like_SF"/>
</dbReference>
<dbReference type="Pfam" id="PF02915">
    <property type="entry name" value="Rubrerythrin"/>
    <property type="match status" value="1"/>
</dbReference>
<keyword evidence="3" id="KW-1185">Reference proteome</keyword>
<dbReference type="Gene3D" id="1.20.1260.10">
    <property type="match status" value="1"/>
</dbReference>